<evidence type="ECO:0000313" key="2">
    <source>
        <dbReference type="Proteomes" id="UP000010959"/>
    </source>
</evidence>
<dbReference type="EMBL" id="AMWG01000028">
    <property type="protein sequence ID" value="ELP34610.1"/>
    <property type="molecule type" value="Genomic_DNA"/>
</dbReference>
<dbReference type="Proteomes" id="UP000010959">
    <property type="component" value="Unassembled WGS sequence"/>
</dbReference>
<evidence type="ECO:0000313" key="1">
    <source>
        <dbReference type="EMBL" id="ELP34610.1"/>
    </source>
</evidence>
<protein>
    <submittedName>
        <fullName evidence="1">Uncharacterized protein</fullName>
    </submittedName>
</protein>
<dbReference type="AlphaFoldDB" id="L7CL84"/>
<proteinExistence type="predicted"/>
<organism evidence="1 2">
    <name type="scientific">Rhodopirellula baltica SWK14</name>
    <dbReference type="NCBI Taxonomy" id="993516"/>
    <lineage>
        <taxon>Bacteria</taxon>
        <taxon>Pseudomonadati</taxon>
        <taxon>Planctomycetota</taxon>
        <taxon>Planctomycetia</taxon>
        <taxon>Pirellulales</taxon>
        <taxon>Pirellulaceae</taxon>
        <taxon>Rhodopirellula</taxon>
    </lineage>
</organism>
<gene>
    <name evidence="1" type="ORF">RBSWK_01509</name>
</gene>
<name>L7CL84_RHOBT</name>
<accession>L7CL84</accession>
<sequence>MELTHRFVGLADSAVCGVERRTAWDRPLGSWWNVMLSWVPWRSDSILAIQAFGQVIRKDGKRRETERACVTKLNAVGNER</sequence>
<comment type="caution">
    <text evidence="1">The sequence shown here is derived from an EMBL/GenBank/DDBJ whole genome shotgun (WGS) entry which is preliminary data.</text>
</comment>
<reference evidence="1 2" key="1">
    <citation type="journal article" date="2013" name="Mar. Genomics">
        <title>Expression of sulfatases in Rhodopirellula baltica and the diversity of sulfatases in the genus Rhodopirellula.</title>
        <authorList>
            <person name="Wegner C.E."/>
            <person name="Richter-Heitmann T."/>
            <person name="Klindworth A."/>
            <person name="Klockow C."/>
            <person name="Richter M."/>
            <person name="Achstetter T."/>
            <person name="Glockner F.O."/>
            <person name="Harder J."/>
        </authorList>
    </citation>
    <scope>NUCLEOTIDE SEQUENCE [LARGE SCALE GENOMIC DNA]</scope>
    <source>
        <strain evidence="1 2">SWK14</strain>
    </source>
</reference>